<gene>
    <name evidence="1" type="ORF">MRATA1EN3_LOCUS5121</name>
</gene>
<evidence type="ECO:0000313" key="1">
    <source>
        <dbReference type="EMBL" id="CAI9693908.1"/>
    </source>
</evidence>
<reference evidence="1" key="1">
    <citation type="submission" date="2023-05" db="EMBL/GenBank/DDBJ databases">
        <authorList>
            <consortium name="ELIXIR-Norway"/>
        </authorList>
    </citation>
    <scope>NUCLEOTIDE SEQUENCE</scope>
</reference>
<proteinExistence type="predicted"/>
<name>A0ACB0E007_RANTA</name>
<accession>A0ACB0E007</accession>
<protein>
    <submittedName>
        <fullName evidence="1">Uncharacterized protein</fullName>
    </submittedName>
</protein>
<sequence length="114" mass="12303">MHVRGDGLELEGLLLRTGVTGTPSAACRGGGCFPVIPPLSGTSPDLHWSHTHKCSQQRSRTPSKAHPRSSSSEALETNLSDKKRAWSGARELGKATRTMGYVTICVKFGRETQQ</sequence>
<evidence type="ECO:0000313" key="2">
    <source>
        <dbReference type="Proteomes" id="UP001162501"/>
    </source>
</evidence>
<organism evidence="1 2">
    <name type="scientific">Rangifer tarandus platyrhynchus</name>
    <name type="common">Svalbard reindeer</name>
    <dbReference type="NCBI Taxonomy" id="3082113"/>
    <lineage>
        <taxon>Eukaryota</taxon>
        <taxon>Metazoa</taxon>
        <taxon>Chordata</taxon>
        <taxon>Craniata</taxon>
        <taxon>Vertebrata</taxon>
        <taxon>Euteleostomi</taxon>
        <taxon>Mammalia</taxon>
        <taxon>Eutheria</taxon>
        <taxon>Laurasiatheria</taxon>
        <taxon>Artiodactyla</taxon>
        <taxon>Ruminantia</taxon>
        <taxon>Pecora</taxon>
        <taxon>Cervidae</taxon>
        <taxon>Odocoileinae</taxon>
        <taxon>Rangifer</taxon>
    </lineage>
</organism>
<dbReference type="Proteomes" id="UP001162501">
    <property type="component" value="Chromosome 13"/>
</dbReference>
<dbReference type="EMBL" id="OX596097">
    <property type="protein sequence ID" value="CAI9693908.1"/>
    <property type="molecule type" value="Genomic_DNA"/>
</dbReference>